<sequence>MSVNIAAPPHPFLTFALRRSTPALRTVFRAQQRNFVGSAYVSKTLTDSVKDAAQKVNRVVGDAALSAVEGGEKATHAVKDSTAPITDTLKNAFGNAKTEAKKGGSEIEKNATKAYAEVKSGLDKAAAEAEKKPL</sequence>
<dbReference type="Proteomes" id="UP000198372">
    <property type="component" value="Unassembled WGS sequence"/>
</dbReference>
<dbReference type="STRING" id="269621.A0A238FFB9"/>
<organism evidence="1 2">
    <name type="scientific">Microbotryum intermedium</name>
    <dbReference type="NCBI Taxonomy" id="269621"/>
    <lineage>
        <taxon>Eukaryota</taxon>
        <taxon>Fungi</taxon>
        <taxon>Dikarya</taxon>
        <taxon>Basidiomycota</taxon>
        <taxon>Pucciniomycotina</taxon>
        <taxon>Microbotryomycetes</taxon>
        <taxon>Microbotryales</taxon>
        <taxon>Microbotryaceae</taxon>
        <taxon>Microbotryum</taxon>
    </lineage>
</organism>
<dbReference type="OrthoDB" id="4023585at2759"/>
<accession>A0A238FFB9</accession>
<evidence type="ECO:0000313" key="2">
    <source>
        <dbReference type="Proteomes" id="UP000198372"/>
    </source>
</evidence>
<keyword evidence="2" id="KW-1185">Reference proteome</keyword>
<evidence type="ECO:0000313" key="1">
    <source>
        <dbReference type="EMBL" id="SCV72502.1"/>
    </source>
</evidence>
<reference evidence="2" key="1">
    <citation type="submission" date="2016-09" db="EMBL/GenBank/DDBJ databases">
        <authorList>
            <person name="Jeantristanb JTB J.-T."/>
            <person name="Ricardo R."/>
        </authorList>
    </citation>
    <scope>NUCLEOTIDE SEQUENCE [LARGE SCALE GENOMIC DNA]</scope>
</reference>
<protein>
    <submittedName>
        <fullName evidence="1">BQ2448_4039 protein</fullName>
    </submittedName>
</protein>
<proteinExistence type="predicted"/>
<name>A0A238FFB9_9BASI</name>
<gene>
    <name evidence="1" type="ORF">BQ2448_4039</name>
</gene>
<dbReference type="Gene3D" id="1.20.120.20">
    <property type="entry name" value="Apolipoprotein"/>
    <property type="match status" value="1"/>
</dbReference>
<dbReference type="AlphaFoldDB" id="A0A238FFB9"/>
<dbReference type="EMBL" id="FMSP01000009">
    <property type="protein sequence ID" value="SCV72502.1"/>
    <property type="molecule type" value="Genomic_DNA"/>
</dbReference>